<dbReference type="InterPro" id="IPR039430">
    <property type="entry name" value="Thymidylate_kin-like_dom"/>
</dbReference>
<evidence type="ECO:0000256" key="4">
    <source>
        <dbReference type="ARBA" id="ARBA00022679"/>
    </source>
</evidence>
<proteinExistence type="inferred from homology"/>
<gene>
    <name evidence="10" type="ORF">L211DRAFT_835500</name>
</gene>
<dbReference type="Pfam" id="PF02223">
    <property type="entry name" value="Thymidylate_kin"/>
    <property type="match status" value="1"/>
</dbReference>
<organism evidence="10 11">
    <name type="scientific">Terfezia boudieri ATCC MYA-4762</name>
    <dbReference type="NCBI Taxonomy" id="1051890"/>
    <lineage>
        <taxon>Eukaryota</taxon>
        <taxon>Fungi</taxon>
        <taxon>Dikarya</taxon>
        <taxon>Ascomycota</taxon>
        <taxon>Pezizomycotina</taxon>
        <taxon>Pezizomycetes</taxon>
        <taxon>Pezizales</taxon>
        <taxon>Pezizaceae</taxon>
        <taxon>Terfezia</taxon>
    </lineage>
</organism>
<sequence>MIDSYLRSGSDLEDHAIHLLFSANRWELANKIQTLLSAGHTVLLDRYIHSGMVFTTAAKSLPLPWCRSPEIGLPQPDLVLFLDISEEAAALRGGYGEERYEKREIQDRVRRVFGEVRKEEEGFVNWKVVDAGKGVEQVAGEVWKVVSEVVEGEKGELKKYMVGS</sequence>
<dbReference type="InterPro" id="IPR027417">
    <property type="entry name" value="P-loop_NTPase"/>
</dbReference>
<dbReference type="GO" id="GO:0005829">
    <property type="term" value="C:cytosol"/>
    <property type="evidence" value="ECO:0007669"/>
    <property type="project" value="TreeGrafter"/>
</dbReference>
<evidence type="ECO:0000256" key="3">
    <source>
        <dbReference type="ARBA" id="ARBA00012980"/>
    </source>
</evidence>
<dbReference type="GO" id="GO:0004550">
    <property type="term" value="F:nucleoside diphosphate kinase activity"/>
    <property type="evidence" value="ECO:0007669"/>
    <property type="project" value="TreeGrafter"/>
</dbReference>
<comment type="pathway">
    <text evidence="1">Pyrimidine metabolism; dTTP biosynthesis.</text>
</comment>
<dbReference type="FunCoup" id="A0A3N4LT84">
    <property type="interactions" value="724"/>
</dbReference>
<keyword evidence="6" id="KW-0547">Nucleotide-binding</keyword>
<accession>A0A3N4LT84</accession>
<evidence type="ECO:0000256" key="6">
    <source>
        <dbReference type="ARBA" id="ARBA00022741"/>
    </source>
</evidence>
<dbReference type="GO" id="GO:0016787">
    <property type="term" value="F:hydrolase activity"/>
    <property type="evidence" value="ECO:0007669"/>
    <property type="project" value="UniProtKB-KW"/>
</dbReference>
<dbReference type="Gene3D" id="3.40.50.300">
    <property type="entry name" value="P-loop containing nucleotide triphosphate hydrolases"/>
    <property type="match status" value="1"/>
</dbReference>
<keyword evidence="7" id="KW-0418">Kinase</keyword>
<keyword evidence="10" id="KW-0378">Hydrolase</keyword>
<keyword evidence="5" id="KW-0545">Nucleotide biosynthesis</keyword>
<dbReference type="PANTHER" id="PTHR10344:SF1">
    <property type="entry name" value="THYMIDYLATE KINASE"/>
    <property type="match status" value="1"/>
</dbReference>
<dbReference type="GO" id="GO:0005634">
    <property type="term" value="C:nucleus"/>
    <property type="evidence" value="ECO:0007669"/>
    <property type="project" value="TreeGrafter"/>
</dbReference>
<evidence type="ECO:0000256" key="2">
    <source>
        <dbReference type="ARBA" id="ARBA00009776"/>
    </source>
</evidence>
<dbReference type="AlphaFoldDB" id="A0A3N4LT84"/>
<dbReference type="GO" id="GO:0006235">
    <property type="term" value="P:dTTP biosynthetic process"/>
    <property type="evidence" value="ECO:0007669"/>
    <property type="project" value="TreeGrafter"/>
</dbReference>
<comment type="similarity">
    <text evidence="2">Belongs to the thymidylate kinase family.</text>
</comment>
<dbReference type="Proteomes" id="UP000267821">
    <property type="component" value="Unassembled WGS sequence"/>
</dbReference>
<dbReference type="SUPFAM" id="SSF52540">
    <property type="entry name" value="P-loop containing nucleoside triphosphate hydrolases"/>
    <property type="match status" value="1"/>
</dbReference>
<dbReference type="GO" id="GO:0006227">
    <property type="term" value="P:dUDP biosynthetic process"/>
    <property type="evidence" value="ECO:0007669"/>
    <property type="project" value="TreeGrafter"/>
</dbReference>
<keyword evidence="4" id="KW-0808">Transferase</keyword>
<name>A0A3N4LT84_9PEZI</name>
<evidence type="ECO:0000313" key="11">
    <source>
        <dbReference type="Proteomes" id="UP000267821"/>
    </source>
</evidence>
<dbReference type="InterPro" id="IPR018095">
    <property type="entry name" value="Thymidylate_kin_CS"/>
</dbReference>
<reference evidence="10 11" key="1">
    <citation type="journal article" date="2018" name="Nat. Ecol. Evol.">
        <title>Pezizomycetes genomes reveal the molecular basis of ectomycorrhizal truffle lifestyle.</title>
        <authorList>
            <person name="Murat C."/>
            <person name="Payen T."/>
            <person name="Noel B."/>
            <person name="Kuo A."/>
            <person name="Morin E."/>
            <person name="Chen J."/>
            <person name="Kohler A."/>
            <person name="Krizsan K."/>
            <person name="Balestrini R."/>
            <person name="Da Silva C."/>
            <person name="Montanini B."/>
            <person name="Hainaut M."/>
            <person name="Levati E."/>
            <person name="Barry K.W."/>
            <person name="Belfiori B."/>
            <person name="Cichocki N."/>
            <person name="Clum A."/>
            <person name="Dockter R.B."/>
            <person name="Fauchery L."/>
            <person name="Guy J."/>
            <person name="Iotti M."/>
            <person name="Le Tacon F."/>
            <person name="Lindquist E.A."/>
            <person name="Lipzen A."/>
            <person name="Malagnac F."/>
            <person name="Mello A."/>
            <person name="Molinier V."/>
            <person name="Miyauchi S."/>
            <person name="Poulain J."/>
            <person name="Riccioni C."/>
            <person name="Rubini A."/>
            <person name="Sitrit Y."/>
            <person name="Splivallo R."/>
            <person name="Traeger S."/>
            <person name="Wang M."/>
            <person name="Zifcakova L."/>
            <person name="Wipf D."/>
            <person name="Zambonelli A."/>
            <person name="Paolocci F."/>
            <person name="Nowrousian M."/>
            <person name="Ottonello S."/>
            <person name="Baldrian P."/>
            <person name="Spatafora J.W."/>
            <person name="Henrissat B."/>
            <person name="Nagy L.G."/>
            <person name="Aury J.M."/>
            <person name="Wincker P."/>
            <person name="Grigoriev I.V."/>
            <person name="Bonfante P."/>
            <person name="Martin F.M."/>
        </authorList>
    </citation>
    <scope>NUCLEOTIDE SEQUENCE [LARGE SCALE GENOMIC DNA]</scope>
    <source>
        <strain evidence="10 11">ATCC MYA-4762</strain>
    </source>
</reference>
<dbReference type="PANTHER" id="PTHR10344">
    <property type="entry name" value="THYMIDYLATE KINASE"/>
    <property type="match status" value="1"/>
</dbReference>
<dbReference type="PROSITE" id="PS01331">
    <property type="entry name" value="THYMIDYLATE_KINASE"/>
    <property type="match status" value="1"/>
</dbReference>
<protein>
    <recommendedName>
        <fullName evidence="3">dTMP kinase</fullName>
        <ecNumber evidence="3">2.7.4.9</ecNumber>
    </recommendedName>
</protein>
<dbReference type="InParanoid" id="A0A3N4LT84"/>
<evidence type="ECO:0000259" key="9">
    <source>
        <dbReference type="Pfam" id="PF02223"/>
    </source>
</evidence>
<dbReference type="GO" id="GO:0005524">
    <property type="term" value="F:ATP binding"/>
    <property type="evidence" value="ECO:0007669"/>
    <property type="project" value="UniProtKB-KW"/>
</dbReference>
<dbReference type="EMBL" id="ML121535">
    <property type="protein sequence ID" value="RPB26134.1"/>
    <property type="molecule type" value="Genomic_DNA"/>
</dbReference>
<evidence type="ECO:0000256" key="7">
    <source>
        <dbReference type="ARBA" id="ARBA00022777"/>
    </source>
</evidence>
<dbReference type="EC" id="2.7.4.9" evidence="3"/>
<evidence type="ECO:0000256" key="1">
    <source>
        <dbReference type="ARBA" id="ARBA00004992"/>
    </source>
</evidence>
<dbReference type="GO" id="GO:0004798">
    <property type="term" value="F:dTMP kinase activity"/>
    <property type="evidence" value="ECO:0007669"/>
    <property type="project" value="UniProtKB-EC"/>
</dbReference>
<dbReference type="OrthoDB" id="425602at2759"/>
<evidence type="ECO:0000256" key="5">
    <source>
        <dbReference type="ARBA" id="ARBA00022727"/>
    </source>
</evidence>
<feature type="domain" description="Thymidylate kinase-like" evidence="9">
    <location>
        <begin position="1"/>
        <end position="139"/>
    </location>
</feature>
<keyword evidence="8" id="KW-0067">ATP-binding</keyword>
<evidence type="ECO:0000256" key="8">
    <source>
        <dbReference type="ARBA" id="ARBA00022840"/>
    </source>
</evidence>
<dbReference type="STRING" id="1051890.A0A3N4LT84"/>
<dbReference type="GO" id="GO:0006233">
    <property type="term" value="P:dTDP biosynthetic process"/>
    <property type="evidence" value="ECO:0007669"/>
    <property type="project" value="InterPro"/>
</dbReference>
<keyword evidence="11" id="KW-1185">Reference proteome</keyword>
<evidence type="ECO:0000313" key="10">
    <source>
        <dbReference type="EMBL" id="RPB26134.1"/>
    </source>
</evidence>